<dbReference type="Pfam" id="PF02867">
    <property type="entry name" value="Ribonuc_red_lgC"/>
    <property type="match status" value="1"/>
</dbReference>
<gene>
    <name evidence="12" type="ORF">ACFQ39_04795</name>
</gene>
<evidence type="ECO:0000256" key="2">
    <source>
        <dbReference type="ARBA" id="ARBA00007405"/>
    </source>
</evidence>
<dbReference type="RefSeq" id="WP_377176848.1">
    <property type="nucleotide sequence ID" value="NZ_JBHTMY010000002.1"/>
</dbReference>
<dbReference type="PRINTS" id="PR01183">
    <property type="entry name" value="RIBORDTASEM1"/>
</dbReference>
<evidence type="ECO:0000313" key="12">
    <source>
        <dbReference type="EMBL" id="MFD1314922.1"/>
    </source>
</evidence>
<dbReference type="Gene3D" id="3.20.70.20">
    <property type="match status" value="1"/>
</dbReference>
<name>A0ABW3XZA3_9FLAO</name>
<dbReference type="PANTHER" id="PTHR43371">
    <property type="entry name" value="VITAMIN B12-DEPENDENT RIBONUCLEOTIDE REDUCTASE"/>
    <property type="match status" value="1"/>
</dbReference>
<evidence type="ECO:0000313" key="13">
    <source>
        <dbReference type="Proteomes" id="UP001597201"/>
    </source>
</evidence>
<protein>
    <recommendedName>
        <fullName evidence="10">Vitamin B12-dependent ribonucleotide reductase</fullName>
        <ecNumber evidence="10">1.17.4.1</ecNumber>
    </recommendedName>
</protein>
<dbReference type="NCBIfam" id="TIGR02504">
    <property type="entry name" value="NrdJ_Z"/>
    <property type="match status" value="1"/>
</dbReference>
<comment type="catalytic activity">
    <reaction evidence="9 10">
        <text>a 2'-deoxyribonucleoside 5'-diphosphate + [thioredoxin]-disulfide + H2O = a ribonucleoside 5'-diphosphate + [thioredoxin]-dithiol</text>
        <dbReference type="Rhea" id="RHEA:23252"/>
        <dbReference type="Rhea" id="RHEA-COMP:10698"/>
        <dbReference type="Rhea" id="RHEA-COMP:10700"/>
        <dbReference type="ChEBI" id="CHEBI:15377"/>
        <dbReference type="ChEBI" id="CHEBI:29950"/>
        <dbReference type="ChEBI" id="CHEBI:50058"/>
        <dbReference type="ChEBI" id="CHEBI:57930"/>
        <dbReference type="ChEBI" id="CHEBI:73316"/>
        <dbReference type="EC" id="1.17.4.1"/>
    </reaction>
</comment>
<comment type="function">
    <text evidence="10">Catalyzes the reduction of ribonucleotides to deoxyribonucleotides. May function to provide a pool of deoxyribonucleotide precursors for DNA repair during oxygen limitation and/or for immediate growth after restoration of oxygen.</text>
</comment>
<keyword evidence="4 10" id="KW-0237">DNA synthesis</keyword>
<feature type="domain" description="Ribonucleotide reductase large subunit C-terminal" evidence="11">
    <location>
        <begin position="125"/>
        <end position="641"/>
    </location>
</feature>
<dbReference type="InterPro" id="IPR013344">
    <property type="entry name" value="RNR_NrdJ/NrdZ"/>
</dbReference>
<evidence type="ECO:0000256" key="7">
    <source>
        <dbReference type="ARBA" id="ARBA00023157"/>
    </source>
</evidence>
<dbReference type="CDD" id="cd02888">
    <property type="entry name" value="RNR_II_dimer"/>
    <property type="match status" value="1"/>
</dbReference>
<keyword evidence="5 10" id="KW-0547">Nucleotide-binding</keyword>
<evidence type="ECO:0000256" key="5">
    <source>
        <dbReference type="ARBA" id="ARBA00022741"/>
    </source>
</evidence>
<reference evidence="13" key="1">
    <citation type="journal article" date="2019" name="Int. J. Syst. Evol. Microbiol.">
        <title>The Global Catalogue of Microorganisms (GCM) 10K type strain sequencing project: providing services to taxonomists for standard genome sequencing and annotation.</title>
        <authorList>
            <consortium name="The Broad Institute Genomics Platform"/>
            <consortium name="The Broad Institute Genome Sequencing Center for Infectious Disease"/>
            <person name="Wu L."/>
            <person name="Ma J."/>
        </authorList>
    </citation>
    <scope>NUCLEOTIDE SEQUENCE [LARGE SCALE GENOMIC DNA]</scope>
    <source>
        <strain evidence="13">CCUG 61485</strain>
    </source>
</reference>
<evidence type="ECO:0000256" key="8">
    <source>
        <dbReference type="ARBA" id="ARBA00023285"/>
    </source>
</evidence>
<evidence type="ECO:0000256" key="4">
    <source>
        <dbReference type="ARBA" id="ARBA00022634"/>
    </source>
</evidence>
<keyword evidence="7" id="KW-1015">Disulfide bond</keyword>
<accession>A0ABW3XZA3</accession>
<comment type="caution">
    <text evidence="12">The sequence shown here is derived from an EMBL/GenBank/DDBJ whole genome shotgun (WGS) entry which is preliminary data.</text>
</comment>
<dbReference type="EMBL" id="JBHTMY010000002">
    <property type="protein sequence ID" value="MFD1314922.1"/>
    <property type="molecule type" value="Genomic_DNA"/>
</dbReference>
<comment type="cofactor">
    <cofactor evidence="1 10">
        <name>adenosylcob(III)alamin</name>
        <dbReference type="ChEBI" id="CHEBI:18408"/>
    </cofactor>
</comment>
<keyword evidence="8 10" id="KW-0170">Cobalt</keyword>
<evidence type="ECO:0000256" key="9">
    <source>
        <dbReference type="ARBA" id="ARBA00047754"/>
    </source>
</evidence>
<comment type="similarity">
    <text evidence="2 10">Belongs to the ribonucleoside diphosphate reductase class-2 family.</text>
</comment>
<evidence type="ECO:0000256" key="6">
    <source>
        <dbReference type="ARBA" id="ARBA00023002"/>
    </source>
</evidence>
<evidence type="ECO:0000256" key="10">
    <source>
        <dbReference type="RuleBase" id="RU364064"/>
    </source>
</evidence>
<dbReference type="PANTHER" id="PTHR43371:SF1">
    <property type="entry name" value="RIBONUCLEOSIDE-DIPHOSPHATE REDUCTASE"/>
    <property type="match status" value="1"/>
</dbReference>
<dbReference type="EC" id="1.17.4.1" evidence="10"/>
<keyword evidence="6 10" id="KW-0560">Oxidoreductase</keyword>
<dbReference type="InterPro" id="IPR000788">
    <property type="entry name" value="RNR_lg_C"/>
</dbReference>
<evidence type="ECO:0000259" key="11">
    <source>
        <dbReference type="Pfam" id="PF02867"/>
    </source>
</evidence>
<dbReference type="GO" id="GO:0004748">
    <property type="term" value="F:ribonucleoside-diphosphate reductase activity, thioredoxin disulfide as acceptor"/>
    <property type="evidence" value="ECO:0007669"/>
    <property type="project" value="UniProtKB-EC"/>
</dbReference>
<sequence length="850" mass="96883">MTEEKVQLDKFTYDEVLEASMAYFNGDELAATTWINKYAIKDHEGNFSEKSPDDMHRRMAKEFGRIESKYAQTTFNKELLSDYGKKREELREQDIYQLFKDFKYVIPQGSVMYGLGNKKVIASLSNCIVIPPTYDSYGGVFRTDQQMAQLFKRRCGVGVDISQLRPKNAEVSNAAGTTTGAVSFMHRFSNTTREVAQNGRRGALMLTMDIAHPDIEDFITVKQDLTKVTGANISIRLSDEFMQAVENDSEFTLRWPIDSKSPKYTKTIQAKELWNTIIKSAHNTAEPGLIFWDRQHYYSTSSLYPGFKNSSTNPCSEIAMQGGDSCRLIAINLYNFVENPFTAKAKFNYKKFYEVVYESQRLMDDLVDLELEAVDRILDKIANDPEPDFIKQTEVDTWKLLQETGKKGRRTGLGFTALGDAIAALGIKFDSEDALKTAEKMMRTKLSGEFDSSIDMAIERGAFEVFNRNIEDKSEFVQMMKAEFPEIYHRMMEYGRRNISISTVAPTGSLSMLAQVSSGIEPVFLLSYKRRRKINSANQNASVDFVDDLGDAFEEFTVYHQKLKTWMEVTGETDETKSPYFGATAPEINWEKRVELQAMVQKYTTHSISSTINLASDVPEELVGDIYLDSWRKGLKGITVYRDGSRSGILVSNKEKKKTEEKPTSYKDTAFPKRPKKIEAAVIRFHNESEKWLAVVGLINNRPYEIFTGKMKDSFNLPQWVEKGWVLKKRTGEKNARYDFQYVDKEGYKTTIEGLSRSFDKEYWNYAKLISGVLRHGMPMPYVVDLIQNLSLYDEHINTWKNGVSRALKRFVPEGAEAADKKCQECGDPEGLIYAEGCLTCKSCGHSKCG</sequence>
<keyword evidence="13" id="KW-1185">Reference proteome</keyword>
<dbReference type="SUPFAM" id="SSF51998">
    <property type="entry name" value="PFL-like glycyl radical enzymes"/>
    <property type="match status" value="1"/>
</dbReference>
<evidence type="ECO:0000256" key="3">
    <source>
        <dbReference type="ARBA" id="ARBA00022628"/>
    </source>
</evidence>
<evidence type="ECO:0000256" key="1">
    <source>
        <dbReference type="ARBA" id="ARBA00001922"/>
    </source>
</evidence>
<dbReference type="Proteomes" id="UP001597201">
    <property type="component" value="Unassembled WGS sequence"/>
</dbReference>
<organism evidence="12 13">
    <name type="scientific">Namhaeicola litoreus</name>
    <dbReference type="NCBI Taxonomy" id="1052145"/>
    <lineage>
        <taxon>Bacteria</taxon>
        <taxon>Pseudomonadati</taxon>
        <taxon>Bacteroidota</taxon>
        <taxon>Flavobacteriia</taxon>
        <taxon>Flavobacteriales</taxon>
        <taxon>Flavobacteriaceae</taxon>
        <taxon>Namhaeicola</taxon>
    </lineage>
</organism>
<keyword evidence="3 10" id="KW-0846">Cobalamin</keyword>
<proteinExistence type="inferred from homology"/>
<dbReference type="InterPro" id="IPR050862">
    <property type="entry name" value="RdRp_reductase_class-2"/>
</dbReference>